<name>A0AAV0WRF0_9HEMI</name>
<accession>A0AAV0WRF0</accession>
<reference evidence="1 2" key="1">
    <citation type="submission" date="2023-01" db="EMBL/GenBank/DDBJ databases">
        <authorList>
            <person name="Whitehead M."/>
        </authorList>
    </citation>
    <scope>NUCLEOTIDE SEQUENCE [LARGE SCALE GENOMIC DNA]</scope>
</reference>
<sequence>MFYKIKNTQISLTSNPTKFWNYIRNKGKCLGIPEEMHIENTHVSDPQISAFFASYFSSVYKAPNTKPIYLDNLSINQYSHLPSKVSLSLDDISEGLNSLSKSDSKVPDGIAAPLLFQCREA</sequence>
<comment type="caution">
    <text evidence="1">The sequence shown here is derived from an EMBL/GenBank/DDBJ whole genome shotgun (WGS) entry which is preliminary data.</text>
</comment>
<proteinExistence type="predicted"/>
<dbReference type="AlphaFoldDB" id="A0AAV0WRF0"/>
<evidence type="ECO:0000313" key="1">
    <source>
        <dbReference type="EMBL" id="CAI6358635.1"/>
    </source>
</evidence>
<keyword evidence="2" id="KW-1185">Reference proteome</keyword>
<protein>
    <submittedName>
        <fullName evidence="1">Uncharacterized protein</fullName>
    </submittedName>
</protein>
<gene>
    <name evidence="1" type="ORF">MEUPH1_LOCUS14132</name>
</gene>
<dbReference type="Proteomes" id="UP001160148">
    <property type="component" value="Unassembled WGS sequence"/>
</dbReference>
<organism evidence="1 2">
    <name type="scientific">Macrosiphum euphorbiae</name>
    <name type="common">potato aphid</name>
    <dbReference type="NCBI Taxonomy" id="13131"/>
    <lineage>
        <taxon>Eukaryota</taxon>
        <taxon>Metazoa</taxon>
        <taxon>Ecdysozoa</taxon>
        <taxon>Arthropoda</taxon>
        <taxon>Hexapoda</taxon>
        <taxon>Insecta</taxon>
        <taxon>Pterygota</taxon>
        <taxon>Neoptera</taxon>
        <taxon>Paraneoptera</taxon>
        <taxon>Hemiptera</taxon>
        <taxon>Sternorrhyncha</taxon>
        <taxon>Aphidomorpha</taxon>
        <taxon>Aphidoidea</taxon>
        <taxon>Aphididae</taxon>
        <taxon>Macrosiphini</taxon>
        <taxon>Macrosiphum</taxon>
    </lineage>
</organism>
<dbReference type="EMBL" id="CARXXK010000002">
    <property type="protein sequence ID" value="CAI6358635.1"/>
    <property type="molecule type" value="Genomic_DNA"/>
</dbReference>
<evidence type="ECO:0000313" key="2">
    <source>
        <dbReference type="Proteomes" id="UP001160148"/>
    </source>
</evidence>